<accession>A0ABW6PA12</accession>
<evidence type="ECO:0000313" key="7">
    <source>
        <dbReference type="EMBL" id="MFF0500007.1"/>
    </source>
</evidence>
<feature type="domain" description="HTH merR-type" evidence="6">
    <location>
        <begin position="8"/>
        <end position="77"/>
    </location>
</feature>
<dbReference type="RefSeq" id="WP_387398979.1">
    <property type="nucleotide sequence ID" value="NZ_JBIAMT010000005.1"/>
</dbReference>
<dbReference type="InterPro" id="IPR009061">
    <property type="entry name" value="DNA-bd_dom_put_sf"/>
</dbReference>
<keyword evidence="2" id="KW-0238">DNA-binding</keyword>
<name>A0ABW6PA12_9NOCA</name>
<organism evidence="7 8">
    <name type="scientific">Nocardia aobensis</name>
    <dbReference type="NCBI Taxonomy" id="257277"/>
    <lineage>
        <taxon>Bacteria</taxon>
        <taxon>Bacillati</taxon>
        <taxon>Actinomycetota</taxon>
        <taxon>Actinomycetes</taxon>
        <taxon>Mycobacteriales</taxon>
        <taxon>Nocardiaceae</taxon>
        <taxon>Nocardia</taxon>
    </lineage>
</organism>
<protein>
    <submittedName>
        <fullName evidence="7">MerR family transcriptional regulator</fullName>
    </submittedName>
</protein>
<dbReference type="SMART" id="SM00422">
    <property type="entry name" value="HTH_MERR"/>
    <property type="match status" value="1"/>
</dbReference>
<dbReference type="InterPro" id="IPR000551">
    <property type="entry name" value="MerR-type_HTH_dom"/>
</dbReference>
<gene>
    <name evidence="7" type="ORF">ACFYU5_26640</name>
</gene>
<evidence type="ECO:0000256" key="4">
    <source>
        <dbReference type="SAM" id="Coils"/>
    </source>
</evidence>
<keyword evidence="4" id="KW-0175">Coiled coil</keyword>
<proteinExistence type="predicted"/>
<evidence type="ECO:0000256" key="3">
    <source>
        <dbReference type="ARBA" id="ARBA00023163"/>
    </source>
</evidence>
<dbReference type="Proteomes" id="UP001601442">
    <property type="component" value="Unassembled WGS sequence"/>
</dbReference>
<evidence type="ECO:0000256" key="1">
    <source>
        <dbReference type="ARBA" id="ARBA00023015"/>
    </source>
</evidence>
<dbReference type="PANTHER" id="PTHR30204:SF94">
    <property type="entry name" value="HEAVY METAL-DEPENDENT TRANSCRIPTIONAL REGULATOR HI_0293-RELATED"/>
    <property type="match status" value="1"/>
</dbReference>
<dbReference type="PANTHER" id="PTHR30204">
    <property type="entry name" value="REDOX-CYCLING DRUG-SENSING TRANSCRIPTIONAL ACTIVATOR SOXR"/>
    <property type="match status" value="1"/>
</dbReference>
<dbReference type="Pfam" id="PF13411">
    <property type="entry name" value="MerR_1"/>
    <property type="match status" value="1"/>
</dbReference>
<dbReference type="InterPro" id="IPR047057">
    <property type="entry name" value="MerR_fam"/>
</dbReference>
<dbReference type="SUPFAM" id="SSF46955">
    <property type="entry name" value="Putative DNA-binding domain"/>
    <property type="match status" value="1"/>
</dbReference>
<comment type="caution">
    <text evidence="7">The sequence shown here is derived from an EMBL/GenBank/DDBJ whole genome shotgun (WGS) entry which is preliminary data.</text>
</comment>
<dbReference type="PRINTS" id="PR00040">
    <property type="entry name" value="HTHMERR"/>
</dbReference>
<feature type="coiled-coil region" evidence="4">
    <location>
        <begin position="92"/>
        <end position="119"/>
    </location>
</feature>
<sequence>MVEGQAISMKIGDLAARAGMTPSRIRYYETAGLISPARRTDAGYRLYDEQAVQRLEIIGYAQLAGFTLAEMRSLLPLTQPGEWDREALIGTLRTKAAAIEQLQQRLAAARDRLESVIADVENTPEDLECDANARRVLDNLRGSSARGHHDVAVTTSGPDGSTSSR</sequence>
<evidence type="ECO:0000259" key="6">
    <source>
        <dbReference type="PROSITE" id="PS50937"/>
    </source>
</evidence>
<evidence type="ECO:0000313" key="8">
    <source>
        <dbReference type="Proteomes" id="UP001601442"/>
    </source>
</evidence>
<keyword evidence="1" id="KW-0805">Transcription regulation</keyword>
<keyword evidence="8" id="KW-1185">Reference proteome</keyword>
<dbReference type="EMBL" id="JBIAMT010000005">
    <property type="protein sequence ID" value="MFF0500007.1"/>
    <property type="molecule type" value="Genomic_DNA"/>
</dbReference>
<feature type="compositionally biased region" description="Polar residues" evidence="5">
    <location>
        <begin position="153"/>
        <end position="165"/>
    </location>
</feature>
<dbReference type="Gene3D" id="1.10.1660.10">
    <property type="match status" value="1"/>
</dbReference>
<reference evidence="7 8" key="1">
    <citation type="submission" date="2024-10" db="EMBL/GenBank/DDBJ databases">
        <title>The Natural Products Discovery Center: Release of the First 8490 Sequenced Strains for Exploring Actinobacteria Biosynthetic Diversity.</title>
        <authorList>
            <person name="Kalkreuter E."/>
            <person name="Kautsar S.A."/>
            <person name="Yang D."/>
            <person name="Bader C.D."/>
            <person name="Teijaro C.N."/>
            <person name="Fluegel L."/>
            <person name="Davis C.M."/>
            <person name="Simpson J.R."/>
            <person name="Lauterbach L."/>
            <person name="Steele A.D."/>
            <person name="Gui C."/>
            <person name="Meng S."/>
            <person name="Li G."/>
            <person name="Viehrig K."/>
            <person name="Ye F."/>
            <person name="Su P."/>
            <person name="Kiefer A.F."/>
            <person name="Nichols A."/>
            <person name="Cepeda A.J."/>
            <person name="Yan W."/>
            <person name="Fan B."/>
            <person name="Jiang Y."/>
            <person name="Adhikari A."/>
            <person name="Zheng C.-J."/>
            <person name="Schuster L."/>
            <person name="Cowan T.M."/>
            <person name="Smanski M.J."/>
            <person name="Chevrette M.G."/>
            <person name="De Carvalho L.P.S."/>
            <person name="Shen B."/>
        </authorList>
    </citation>
    <scope>NUCLEOTIDE SEQUENCE [LARGE SCALE GENOMIC DNA]</scope>
    <source>
        <strain evidence="7 8">NPDC004119</strain>
    </source>
</reference>
<keyword evidence="3" id="KW-0804">Transcription</keyword>
<dbReference type="PROSITE" id="PS50937">
    <property type="entry name" value="HTH_MERR_2"/>
    <property type="match status" value="1"/>
</dbReference>
<feature type="region of interest" description="Disordered" evidence="5">
    <location>
        <begin position="146"/>
        <end position="165"/>
    </location>
</feature>
<evidence type="ECO:0000256" key="5">
    <source>
        <dbReference type="SAM" id="MobiDB-lite"/>
    </source>
</evidence>
<evidence type="ECO:0000256" key="2">
    <source>
        <dbReference type="ARBA" id="ARBA00023125"/>
    </source>
</evidence>